<dbReference type="AlphaFoldDB" id="A0A0V1MP64"/>
<organism evidence="2 3">
    <name type="scientific">Trichinella papuae</name>
    <dbReference type="NCBI Taxonomy" id="268474"/>
    <lineage>
        <taxon>Eukaryota</taxon>
        <taxon>Metazoa</taxon>
        <taxon>Ecdysozoa</taxon>
        <taxon>Nematoda</taxon>
        <taxon>Enoplea</taxon>
        <taxon>Dorylaimia</taxon>
        <taxon>Trichinellida</taxon>
        <taxon>Trichinellidae</taxon>
        <taxon>Trichinella</taxon>
    </lineage>
</organism>
<evidence type="ECO:0000313" key="2">
    <source>
        <dbReference type="EMBL" id="KRZ73333.1"/>
    </source>
</evidence>
<evidence type="ECO:0000313" key="3">
    <source>
        <dbReference type="Proteomes" id="UP000054843"/>
    </source>
</evidence>
<feature type="transmembrane region" description="Helical" evidence="1">
    <location>
        <begin position="20"/>
        <end position="36"/>
    </location>
</feature>
<keyword evidence="3" id="KW-1185">Reference proteome</keyword>
<name>A0A0V1MP64_9BILA</name>
<keyword evidence="1" id="KW-0472">Membrane</keyword>
<proteinExistence type="predicted"/>
<protein>
    <submittedName>
        <fullName evidence="2">Uncharacterized protein</fullName>
    </submittedName>
</protein>
<evidence type="ECO:0000256" key="1">
    <source>
        <dbReference type="SAM" id="Phobius"/>
    </source>
</evidence>
<dbReference type="EMBL" id="JYDO01000065">
    <property type="protein sequence ID" value="KRZ73333.1"/>
    <property type="molecule type" value="Genomic_DNA"/>
</dbReference>
<sequence>MTFHGVEMGRWLLFPRRQSIIFIEFMLQFVMLLTNLNKIGTAYTFHEFCFNTSLPHVTKRTQKYGMEKREVYIGEKLTSLNRICAIEQTTKVNASMKKERAAAVESRKAAGIQFSVSLLILLFLMLLKKEIYRLIGTMGSV</sequence>
<keyword evidence="1" id="KW-0812">Transmembrane</keyword>
<feature type="transmembrane region" description="Helical" evidence="1">
    <location>
        <begin position="109"/>
        <end position="127"/>
    </location>
</feature>
<keyword evidence="1" id="KW-1133">Transmembrane helix</keyword>
<gene>
    <name evidence="2" type="ORF">T10_3057</name>
</gene>
<reference evidence="2 3" key="1">
    <citation type="submission" date="2015-01" db="EMBL/GenBank/DDBJ databases">
        <title>Evolution of Trichinella species and genotypes.</title>
        <authorList>
            <person name="Korhonen P.K."/>
            <person name="Edoardo P."/>
            <person name="Giuseppe L.R."/>
            <person name="Gasser R.B."/>
        </authorList>
    </citation>
    <scope>NUCLEOTIDE SEQUENCE [LARGE SCALE GENOMIC DNA]</scope>
    <source>
        <strain evidence="2">ISS1980</strain>
    </source>
</reference>
<comment type="caution">
    <text evidence="2">The sequence shown here is derived from an EMBL/GenBank/DDBJ whole genome shotgun (WGS) entry which is preliminary data.</text>
</comment>
<accession>A0A0V1MP64</accession>
<dbReference type="Proteomes" id="UP000054843">
    <property type="component" value="Unassembled WGS sequence"/>
</dbReference>